<evidence type="ECO:0000256" key="2">
    <source>
        <dbReference type="ARBA" id="ARBA00010575"/>
    </source>
</evidence>
<keyword evidence="5" id="KW-1015">Disulfide bond</keyword>
<keyword evidence="8" id="KW-1185">Reference proteome</keyword>
<feature type="compositionally biased region" description="Basic and acidic residues" evidence="6">
    <location>
        <begin position="16"/>
        <end position="28"/>
    </location>
</feature>
<keyword evidence="4" id="KW-0732">Signal</keyword>
<dbReference type="Pfam" id="PF00214">
    <property type="entry name" value="Calc_CGRP_IAPP"/>
    <property type="match status" value="1"/>
</dbReference>
<evidence type="ECO:0000256" key="1">
    <source>
        <dbReference type="ARBA" id="ARBA00004613"/>
    </source>
</evidence>
<dbReference type="InterPro" id="IPR051665">
    <property type="entry name" value="Adrenomedullin-reg_peptide"/>
</dbReference>
<comment type="subcellular location">
    <subcellularLocation>
        <location evidence="1">Secreted</location>
    </subcellularLocation>
</comment>
<dbReference type="Proteomes" id="UP001176940">
    <property type="component" value="Unassembled WGS sequence"/>
</dbReference>
<evidence type="ECO:0008006" key="9">
    <source>
        <dbReference type="Google" id="ProtNLM"/>
    </source>
</evidence>
<gene>
    <name evidence="7" type="ORF">RIMI_LOCUS4497053</name>
</gene>
<evidence type="ECO:0000256" key="4">
    <source>
        <dbReference type="ARBA" id="ARBA00022729"/>
    </source>
</evidence>
<feature type="region of interest" description="Disordered" evidence="6">
    <location>
        <begin position="1"/>
        <end position="58"/>
    </location>
</feature>
<evidence type="ECO:0000313" key="8">
    <source>
        <dbReference type="Proteomes" id="UP001176940"/>
    </source>
</evidence>
<dbReference type="PANTHER" id="PTHR23414">
    <property type="entry name" value="ADRENOMEDULLIN, ADM"/>
    <property type="match status" value="1"/>
</dbReference>
<accession>A0ABN9L1P1</accession>
<proteinExistence type="inferred from homology"/>
<organism evidence="7 8">
    <name type="scientific">Ranitomeya imitator</name>
    <name type="common">mimic poison frog</name>
    <dbReference type="NCBI Taxonomy" id="111125"/>
    <lineage>
        <taxon>Eukaryota</taxon>
        <taxon>Metazoa</taxon>
        <taxon>Chordata</taxon>
        <taxon>Craniata</taxon>
        <taxon>Vertebrata</taxon>
        <taxon>Euteleostomi</taxon>
        <taxon>Amphibia</taxon>
        <taxon>Batrachia</taxon>
        <taxon>Anura</taxon>
        <taxon>Neobatrachia</taxon>
        <taxon>Hyloidea</taxon>
        <taxon>Dendrobatidae</taxon>
        <taxon>Dendrobatinae</taxon>
        <taxon>Ranitomeya</taxon>
    </lineage>
</organism>
<dbReference type="InterPro" id="IPR021116">
    <property type="entry name" value="Calcitonin/adrenomedullin"/>
</dbReference>
<reference evidence="7" key="1">
    <citation type="submission" date="2023-07" db="EMBL/GenBank/DDBJ databases">
        <authorList>
            <person name="Stuckert A."/>
        </authorList>
    </citation>
    <scope>NUCLEOTIDE SEQUENCE</scope>
</reference>
<sequence length="137" mass="15803">MIRNKPKKSEPVGSRKARDGRQSNRSIDKPSQIPRGHNTESEYYDEKSPDGEDHLQESTTMIQPILSTPMADLMTHLRSLRRKRRRARRLHQPRLMRVGCSLGTCQVQNLNHRLWQLLGQIGKEDSPIQLSNPHSFG</sequence>
<feature type="compositionally biased region" description="Basic and acidic residues" evidence="6">
    <location>
        <begin position="37"/>
        <end position="56"/>
    </location>
</feature>
<dbReference type="EMBL" id="CAUEEQ010007257">
    <property type="protein sequence ID" value="CAJ0930846.1"/>
    <property type="molecule type" value="Genomic_DNA"/>
</dbReference>
<protein>
    <recommendedName>
        <fullName evidence="9">Adrenomedullin</fullName>
    </recommendedName>
</protein>
<evidence type="ECO:0000256" key="5">
    <source>
        <dbReference type="ARBA" id="ARBA00023157"/>
    </source>
</evidence>
<evidence type="ECO:0000256" key="3">
    <source>
        <dbReference type="ARBA" id="ARBA00022525"/>
    </source>
</evidence>
<comment type="caution">
    <text evidence="7">The sequence shown here is derived from an EMBL/GenBank/DDBJ whole genome shotgun (WGS) entry which is preliminary data.</text>
</comment>
<name>A0ABN9L1P1_9NEOB</name>
<evidence type="ECO:0000256" key="6">
    <source>
        <dbReference type="SAM" id="MobiDB-lite"/>
    </source>
</evidence>
<evidence type="ECO:0000313" key="7">
    <source>
        <dbReference type="EMBL" id="CAJ0930846.1"/>
    </source>
</evidence>
<comment type="similarity">
    <text evidence="2">Belongs to the adrenomedullin family.</text>
</comment>
<dbReference type="PANTHER" id="PTHR23414:SF2">
    <property type="entry name" value="PROTEIN ADM2"/>
    <property type="match status" value="1"/>
</dbReference>
<keyword evidence="3" id="KW-0964">Secreted</keyword>